<evidence type="ECO:0000256" key="1">
    <source>
        <dbReference type="SAM" id="SignalP"/>
    </source>
</evidence>
<accession>A0A226DT43</accession>
<feature type="chain" id="PRO_5012714194" evidence="1">
    <location>
        <begin position="27"/>
        <end position="514"/>
    </location>
</feature>
<proteinExistence type="predicted"/>
<comment type="caution">
    <text evidence="2">The sequence shown here is derived from an EMBL/GenBank/DDBJ whole genome shotgun (WGS) entry which is preliminary data.</text>
</comment>
<dbReference type="EMBL" id="LNIX01000012">
    <property type="protein sequence ID" value="OXA47871.1"/>
    <property type="molecule type" value="Genomic_DNA"/>
</dbReference>
<dbReference type="AlphaFoldDB" id="A0A226DT43"/>
<gene>
    <name evidence="2" type="ORF">Fcan01_16830</name>
</gene>
<reference evidence="2 3" key="1">
    <citation type="submission" date="2015-12" db="EMBL/GenBank/DDBJ databases">
        <title>The genome of Folsomia candida.</title>
        <authorList>
            <person name="Faddeeva A."/>
            <person name="Derks M.F."/>
            <person name="Anvar Y."/>
            <person name="Smit S."/>
            <person name="Van Straalen N."/>
            <person name="Roelofs D."/>
        </authorList>
    </citation>
    <scope>NUCLEOTIDE SEQUENCE [LARGE SCALE GENOMIC DNA]</scope>
    <source>
        <strain evidence="2 3">VU population</strain>
        <tissue evidence="2">Whole body</tissue>
    </source>
</reference>
<evidence type="ECO:0000313" key="2">
    <source>
        <dbReference type="EMBL" id="OXA47871.1"/>
    </source>
</evidence>
<keyword evidence="1" id="KW-0732">Signal</keyword>
<name>A0A226DT43_FOLCA</name>
<dbReference type="PANTHER" id="PTHR37159:SF1">
    <property type="entry name" value="GH11867P"/>
    <property type="match status" value="1"/>
</dbReference>
<protein>
    <submittedName>
        <fullName evidence="2">Uncharacterized protein</fullName>
    </submittedName>
</protein>
<organism evidence="2 3">
    <name type="scientific">Folsomia candida</name>
    <name type="common">Springtail</name>
    <dbReference type="NCBI Taxonomy" id="158441"/>
    <lineage>
        <taxon>Eukaryota</taxon>
        <taxon>Metazoa</taxon>
        <taxon>Ecdysozoa</taxon>
        <taxon>Arthropoda</taxon>
        <taxon>Hexapoda</taxon>
        <taxon>Collembola</taxon>
        <taxon>Entomobryomorpha</taxon>
        <taxon>Isotomoidea</taxon>
        <taxon>Isotomidae</taxon>
        <taxon>Proisotominae</taxon>
        <taxon>Folsomia</taxon>
    </lineage>
</organism>
<dbReference type="PANTHER" id="PTHR37159">
    <property type="entry name" value="GH11867P"/>
    <property type="match status" value="1"/>
</dbReference>
<feature type="signal peptide" evidence="1">
    <location>
        <begin position="1"/>
        <end position="26"/>
    </location>
</feature>
<sequence length="514" mass="56838">MKISTIWASLALLAAFIFGVFQVSIAHLNPACSKIPMTPGCTHKASQVTPSVPLCPLPFNEWSIAARAVPGNSPRPGGSIPPWFNRALALRGQQVASEFRVPWYISMFFGILVELNMPDVRNPLMFNKKQTTGADNAKRDMATLMQGVVWTRDYFHSMPIEGNSSFIDSIQNVHAIHTDVARRANAKFAKEGCIVPRHEYANQTTNDVMWDAFESDLKNSNIPASQRVPSPTNWPTCPTPTDCGACKACKKCEPCKGGGGKCKTKCTECAGCKACKQKAAAGCEDQVKSYNCGACMCDAKKGNCGECKSCTSAQKCLNFVPPMFNQQSMLFVVYLFTAYPVLFGKDLAISACEADLWAFNHLFAAVGYGLGIDDKYNALLQPDIKSARIYYKKMHEEIVIPSLFQFNKQSRLMMDNVFKGLSSLTRDLLSPTFLLHRFVHNFLNQPAPRLKALMTKKERDLDSTLDSYLPQFMNSANYRSVANGALHGFLATTTNTLFKGNCKDDKISSKKCFV</sequence>
<keyword evidence="3" id="KW-1185">Reference proteome</keyword>
<evidence type="ECO:0000313" key="3">
    <source>
        <dbReference type="Proteomes" id="UP000198287"/>
    </source>
</evidence>
<dbReference type="OrthoDB" id="6361347at2759"/>
<dbReference type="Proteomes" id="UP000198287">
    <property type="component" value="Unassembled WGS sequence"/>
</dbReference>